<dbReference type="EMBL" id="VIVK01000001">
    <property type="protein sequence ID" value="TWD81862.1"/>
    <property type="molecule type" value="Genomic_DNA"/>
</dbReference>
<accession>A0A561BSS7</accession>
<reference evidence="2 3" key="1">
    <citation type="submission" date="2019-06" db="EMBL/GenBank/DDBJ databases">
        <title>Sequencing the genomes of 1000 actinobacteria strains.</title>
        <authorList>
            <person name="Klenk H.-P."/>
        </authorList>
    </citation>
    <scope>NUCLEOTIDE SEQUENCE [LARGE SCALE GENOMIC DNA]</scope>
    <source>
        <strain evidence="2 3">DSM 24683</strain>
    </source>
</reference>
<dbReference type="Proteomes" id="UP000318380">
    <property type="component" value="Unassembled WGS sequence"/>
</dbReference>
<dbReference type="AlphaFoldDB" id="A0A561BSS7"/>
<evidence type="ECO:0000313" key="3">
    <source>
        <dbReference type="Proteomes" id="UP000318380"/>
    </source>
</evidence>
<feature type="chain" id="PRO_5038468743" evidence="1">
    <location>
        <begin position="21"/>
        <end position="126"/>
    </location>
</feature>
<evidence type="ECO:0000313" key="2">
    <source>
        <dbReference type="EMBL" id="TWD81862.1"/>
    </source>
</evidence>
<keyword evidence="3" id="KW-1185">Reference proteome</keyword>
<feature type="signal peptide" evidence="1">
    <location>
        <begin position="1"/>
        <end position="20"/>
    </location>
</feature>
<name>A0A561BSS7_9ACTN</name>
<gene>
    <name evidence="2" type="ORF">FB561_2986</name>
</gene>
<evidence type="ECO:0000256" key="1">
    <source>
        <dbReference type="SAM" id="SignalP"/>
    </source>
</evidence>
<organism evidence="2 3">
    <name type="scientific">Kribbella amoyensis</name>
    <dbReference type="NCBI Taxonomy" id="996641"/>
    <lineage>
        <taxon>Bacteria</taxon>
        <taxon>Bacillati</taxon>
        <taxon>Actinomycetota</taxon>
        <taxon>Actinomycetes</taxon>
        <taxon>Propionibacteriales</taxon>
        <taxon>Kribbellaceae</taxon>
        <taxon>Kribbella</taxon>
    </lineage>
</organism>
<comment type="caution">
    <text evidence="2">The sequence shown here is derived from an EMBL/GenBank/DDBJ whole genome shotgun (WGS) entry which is preliminary data.</text>
</comment>
<sequence length="126" mass="12921">MRARSAVVVFAAIGAVTAGAPAAASASAVASSESVTASSCRDLSVAGTLYQSVALKRCDDGWFGSRRGIVKKGDQVWLVSAAGSITGLRTARWNGDLLTTPMVGIRGGPWKACARFAGKTWCTARG</sequence>
<keyword evidence="1" id="KW-0732">Signal</keyword>
<protein>
    <submittedName>
        <fullName evidence="2">Uncharacterized protein</fullName>
    </submittedName>
</protein>
<proteinExistence type="predicted"/>